<keyword evidence="9" id="KW-1185">Reference proteome</keyword>
<dbReference type="NCBIfam" id="NF008201">
    <property type="entry name" value="PRK10958.1"/>
    <property type="match status" value="1"/>
</dbReference>
<keyword evidence="6 7" id="KW-0472">Membrane</keyword>
<dbReference type="GO" id="GO:0005886">
    <property type="term" value="C:plasma membrane"/>
    <property type="evidence" value="ECO:0007669"/>
    <property type="project" value="UniProtKB-SubCell"/>
</dbReference>
<sequence>MLLGIPDYGTFFVAALLIVLLPGPNSMFVLSEAARNGVRRGWAAALGVFVGDAVLMGLTFLGAASLLRGNPVVFSVVKYLGAAYLAWIGLRLVRAGLAALRRPGRAEAEPAPVPTRPGGSFTTALVLSLLNPKAILFFVAFFVQFLRPDSARPLADFLVLATTMQVLSMLYLGALIVAGTALARGFRQHRRTAGGLTGAVGAVFVGFGVKLAATSL</sequence>
<evidence type="ECO:0000256" key="3">
    <source>
        <dbReference type="ARBA" id="ARBA00022475"/>
    </source>
</evidence>
<accession>A0A0W8IAY0</accession>
<dbReference type="GO" id="GO:0015820">
    <property type="term" value="P:L-leucine transport"/>
    <property type="evidence" value="ECO:0007669"/>
    <property type="project" value="TreeGrafter"/>
</dbReference>
<keyword evidence="5 7" id="KW-1133">Transmembrane helix</keyword>
<dbReference type="InterPro" id="IPR001123">
    <property type="entry name" value="LeuE-type"/>
</dbReference>
<comment type="similarity">
    <text evidence="2">Belongs to the Rht family.</text>
</comment>
<feature type="transmembrane region" description="Helical" evidence="7">
    <location>
        <begin position="195"/>
        <end position="213"/>
    </location>
</feature>
<protein>
    <submittedName>
        <fullName evidence="8">Leucine efflux protein</fullName>
    </submittedName>
</protein>
<dbReference type="EMBL" id="LQBL01000008">
    <property type="protein sequence ID" value="KUG57124.1"/>
    <property type="molecule type" value="Genomic_DNA"/>
</dbReference>
<evidence type="ECO:0000256" key="6">
    <source>
        <dbReference type="ARBA" id="ARBA00023136"/>
    </source>
</evidence>
<name>A0A0W8IAY0_9MICO</name>
<feature type="transmembrane region" description="Helical" evidence="7">
    <location>
        <begin position="12"/>
        <end position="30"/>
    </location>
</feature>
<evidence type="ECO:0000256" key="4">
    <source>
        <dbReference type="ARBA" id="ARBA00022692"/>
    </source>
</evidence>
<feature type="transmembrane region" description="Helical" evidence="7">
    <location>
        <begin position="121"/>
        <end position="145"/>
    </location>
</feature>
<keyword evidence="3" id="KW-1003">Cell membrane</keyword>
<dbReference type="Pfam" id="PF01810">
    <property type="entry name" value="LysE"/>
    <property type="match status" value="1"/>
</dbReference>
<organism evidence="8 9">
    <name type="scientific">Serinicoccus chungangensis</name>
    <dbReference type="NCBI Taxonomy" id="767452"/>
    <lineage>
        <taxon>Bacteria</taxon>
        <taxon>Bacillati</taxon>
        <taxon>Actinomycetota</taxon>
        <taxon>Actinomycetes</taxon>
        <taxon>Micrococcales</taxon>
        <taxon>Ornithinimicrobiaceae</taxon>
        <taxon>Serinicoccus</taxon>
    </lineage>
</organism>
<dbReference type="PIRSF" id="PIRSF006324">
    <property type="entry name" value="LeuE"/>
    <property type="match status" value="1"/>
</dbReference>
<evidence type="ECO:0000313" key="9">
    <source>
        <dbReference type="Proteomes" id="UP000054837"/>
    </source>
</evidence>
<reference evidence="8 9" key="1">
    <citation type="submission" date="2015-12" db="EMBL/GenBank/DDBJ databases">
        <title>Serinicoccus chungangenesis strain CD08_5 genome sequencing and assembly.</title>
        <authorList>
            <person name="Chander A.M."/>
            <person name="Kaur G."/>
            <person name="Nair G.R."/>
            <person name="Dhawan D.K."/>
            <person name="Kochhar R.K."/>
            <person name="Mayilraj S."/>
            <person name="Bhadada S.K."/>
        </authorList>
    </citation>
    <scope>NUCLEOTIDE SEQUENCE [LARGE SCALE GENOMIC DNA]</scope>
    <source>
        <strain evidence="8 9">CD08_5</strain>
    </source>
</reference>
<dbReference type="RefSeq" id="WP_058890410.1">
    <property type="nucleotide sequence ID" value="NZ_LQBL01000008.1"/>
</dbReference>
<keyword evidence="4 7" id="KW-0812">Transmembrane</keyword>
<dbReference type="AlphaFoldDB" id="A0A0W8IAY0"/>
<evidence type="ECO:0000256" key="7">
    <source>
        <dbReference type="SAM" id="Phobius"/>
    </source>
</evidence>
<feature type="transmembrane region" description="Helical" evidence="7">
    <location>
        <begin position="79"/>
        <end position="100"/>
    </location>
</feature>
<dbReference type="PANTHER" id="PTHR30086:SF15">
    <property type="entry name" value="LEUCINE EFFLUX PROTEIN"/>
    <property type="match status" value="1"/>
</dbReference>
<feature type="transmembrane region" description="Helical" evidence="7">
    <location>
        <begin position="157"/>
        <end position="183"/>
    </location>
</feature>
<gene>
    <name evidence="8" type="ORF">AVL62_15140</name>
</gene>
<evidence type="ECO:0000256" key="5">
    <source>
        <dbReference type="ARBA" id="ARBA00022989"/>
    </source>
</evidence>
<dbReference type="GO" id="GO:0015190">
    <property type="term" value="F:L-leucine transmembrane transporter activity"/>
    <property type="evidence" value="ECO:0007669"/>
    <property type="project" value="TreeGrafter"/>
</dbReference>
<proteinExistence type="inferred from homology"/>
<dbReference type="Proteomes" id="UP000054837">
    <property type="component" value="Unassembled WGS sequence"/>
</dbReference>
<feature type="transmembrane region" description="Helical" evidence="7">
    <location>
        <begin position="42"/>
        <end position="67"/>
    </location>
</feature>
<comment type="caution">
    <text evidence="8">The sequence shown here is derived from an EMBL/GenBank/DDBJ whole genome shotgun (WGS) entry which is preliminary data.</text>
</comment>
<dbReference type="OrthoDB" id="3175972at2"/>
<dbReference type="PANTHER" id="PTHR30086">
    <property type="entry name" value="ARGININE EXPORTER PROTEIN ARGO"/>
    <property type="match status" value="1"/>
</dbReference>
<evidence type="ECO:0000256" key="1">
    <source>
        <dbReference type="ARBA" id="ARBA00004651"/>
    </source>
</evidence>
<evidence type="ECO:0000256" key="2">
    <source>
        <dbReference type="ARBA" id="ARBA00007928"/>
    </source>
</evidence>
<evidence type="ECO:0000313" key="8">
    <source>
        <dbReference type="EMBL" id="KUG57124.1"/>
    </source>
</evidence>
<comment type="subcellular location">
    <subcellularLocation>
        <location evidence="1">Cell membrane</location>
        <topology evidence="1">Multi-pass membrane protein</topology>
    </subcellularLocation>
</comment>